<dbReference type="InterPro" id="IPR036928">
    <property type="entry name" value="AS_sf"/>
</dbReference>
<accession>A0A6J7BGM1</accession>
<dbReference type="GO" id="GO:0003824">
    <property type="term" value="F:catalytic activity"/>
    <property type="evidence" value="ECO:0007669"/>
    <property type="project" value="InterPro"/>
</dbReference>
<dbReference type="Gene3D" id="3.90.1300.10">
    <property type="entry name" value="Amidase signature (AS) domain"/>
    <property type="match status" value="1"/>
</dbReference>
<evidence type="ECO:0000259" key="1">
    <source>
        <dbReference type="Pfam" id="PF01425"/>
    </source>
</evidence>
<dbReference type="PANTHER" id="PTHR11895:SF151">
    <property type="entry name" value="GLUTAMYL-TRNA(GLN) AMIDOTRANSFERASE SUBUNIT A"/>
    <property type="match status" value="1"/>
</dbReference>
<feature type="domain" description="Amidase" evidence="1">
    <location>
        <begin position="5"/>
        <end position="225"/>
    </location>
</feature>
<proteinExistence type="predicted"/>
<dbReference type="InterPro" id="IPR023631">
    <property type="entry name" value="Amidase_dom"/>
</dbReference>
<dbReference type="Pfam" id="PF01425">
    <property type="entry name" value="Amidase"/>
    <property type="match status" value="1"/>
</dbReference>
<reference evidence="2" key="1">
    <citation type="submission" date="2020-05" db="EMBL/GenBank/DDBJ databases">
        <authorList>
            <person name="Chiriac C."/>
            <person name="Salcher M."/>
            <person name="Ghai R."/>
            <person name="Kavagutti S V."/>
        </authorList>
    </citation>
    <scope>NUCLEOTIDE SEQUENCE</scope>
</reference>
<dbReference type="SUPFAM" id="SSF75304">
    <property type="entry name" value="Amidase signature (AS) enzymes"/>
    <property type="match status" value="1"/>
</dbReference>
<evidence type="ECO:0000313" key="2">
    <source>
        <dbReference type="EMBL" id="CAB4844380.1"/>
    </source>
</evidence>
<dbReference type="InterPro" id="IPR000120">
    <property type="entry name" value="Amidase"/>
</dbReference>
<name>A0A6J7BGM1_9ZZZZ</name>
<dbReference type="AlphaFoldDB" id="A0A6J7BGM1"/>
<dbReference type="PANTHER" id="PTHR11895">
    <property type="entry name" value="TRANSAMIDASE"/>
    <property type="match status" value="1"/>
</dbReference>
<sequence length="255" mass="27200">MPQVVKAAKSGDVKGMKIGVVKELNGDGYQSGVRTRFEESLELLAAAGAEIIEVSAPNFEYALAAYYLIAPSECSSNLARFDAMRYGLRIGDVNGASAESVMNLTREVGFGREVKRRIILGTYALSSGYYDAYYGSAQKVRTLITQDFNKAFEKCDVMVSPTCPTTAFKIGEKSNDPIAMYLNDIATIPVNMAGIGGMSLPSGLAPEDGLPVGFQIMAPAMQDQRMYLVGAALEAALLTKWGAPLLSQAPALAGK</sequence>
<organism evidence="2">
    <name type="scientific">freshwater metagenome</name>
    <dbReference type="NCBI Taxonomy" id="449393"/>
    <lineage>
        <taxon>unclassified sequences</taxon>
        <taxon>metagenomes</taxon>
        <taxon>ecological metagenomes</taxon>
    </lineage>
</organism>
<gene>
    <name evidence="2" type="ORF">UFOPK3255_00900</name>
</gene>
<dbReference type="EMBL" id="CAFAZY010000135">
    <property type="protein sequence ID" value="CAB4844380.1"/>
    <property type="molecule type" value="Genomic_DNA"/>
</dbReference>
<protein>
    <submittedName>
        <fullName evidence="2">Unannotated protein</fullName>
    </submittedName>
</protein>